<feature type="domain" description="Glycosyl transferase family 1" evidence="2">
    <location>
        <begin position="191"/>
        <end position="340"/>
    </location>
</feature>
<dbReference type="InterPro" id="IPR001296">
    <property type="entry name" value="Glyco_trans_1"/>
</dbReference>
<organism evidence="4 5">
    <name type="scientific">Sphingomonas limnosediminicola</name>
    <dbReference type="NCBI Taxonomy" id="940133"/>
    <lineage>
        <taxon>Bacteria</taxon>
        <taxon>Pseudomonadati</taxon>
        <taxon>Pseudomonadota</taxon>
        <taxon>Alphaproteobacteria</taxon>
        <taxon>Sphingomonadales</taxon>
        <taxon>Sphingomonadaceae</taxon>
        <taxon>Sphingomonas</taxon>
    </lineage>
</organism>
<evidence type="ECO:0000259" key="3">
    <source>
        <dbReference type="Pfam" id="PF13439"/>
    </source>
</evidence>
<name>A0ABP7L8F4_9SPHN</name>
<sequence length="368" mass="41509">MRVTLCVDALQPQLTGIGRYTWHLWQGLQRQPGVSELLAYRGGIFLDDPRMLLEIRRLPHDIRLKRWTQWGRVRRTLRSTVVHAPNYFLPEMAETGVITVHDLSVFNFPAAHPRERVETFERLFTSSLSRAVAVITDTETVRRELCDMFSLPARVVTAVPLGVDRSFYGRDKAAMEAAMNRLALTPGAYGLSVAAFEPRKKIKELIDAWGRLPHPLRTRHPLVLAGSIGWRNEDLHQRIAEAASEGWLRHLGFVDDVTLQQLYAGARLFVYPSIYEGFGLPPVEAMASGTPVVVSNRSCLPEVCGDAARYVDPDDRASFTLILEECLTDEQLRAHLRARGFETAKKYSWESCVADTVAVYRKALTPLA</sequence>
<keyword evidence="5" id="KW-1185">Reference proteome</keyword>
<dbReference type="Proteomes" id="UP001500827">
    <property type="component" value="Unassembled WGS sequence"/>
</dbReference>
<protein>
    <submittedName>
        <fullName evidence="4">Glycosyltransferase family 1 protein</fullName>
    </submittedName>
</protein>
<evidence type="ECO:0000256" key="1">
    <source>
        <dbReference type="ARBA" id="ARBA00022679"/>
    </source>
</evidence>
<dbReference type="Pfam" id="PF13439">
    <property type="entry name" value="Glyco_transf_4"/>
    <property type="match status" value="1"/>
</dbReference>
<dbReference type="RefSeq" id="WP_344698953.1">
    <property type="nucleotide sequence ID" value="NZ_BAABBM010000001.1"/>
</dbReference>
<dbReference type="Gene3D" id="3.40.50.2000">
    <property type="entry name" value="Glycogen Phosphorylase B"/>
    <property type="match status" value="2"/>
</dbReference>
<keyword evidence="1" id="KW-0808">Transferase</keyword>
<dbReference type="PANTHER" id="PTHR46401:SF2">
    <property type="entry name" value="GLYCOSYLTRANSFERASE WBBK-RELATED"/>
    <property type="match status" value="1"/>
</dbReference>
<evidence type="ECO:0000313" key="5">
    <source>
        <dbReference type="Proteomes" id="UP001500827"/>
    </source>
</evidence>
<dbReference type="SUPFAM" id="SSF53756">
    <property type="entry name" value="UDP-Glycosyltransferase/glycogen phosphorylase"/>
    <property type="match status" value="1"/>
</dbReference>
<evidence type="ECO:0000259" key="2">
    <source>
        <dbReference type="Pfam" id="PF00534"/>
    </source>
</evidence>
<accession>A0ABP7L8F4</accession>
<reference evidence="5" key="1">
    <citation type="journal article" date="2019" name="Int. J. Syst. Evol. Microbiol.">
        <title>The Global Catalogue of Microorganisms (GCM) 10K type strain sequencing project: providing services to taxonomists for standard genome sequencing and annotation.</title>
        <authorList>
            <consortium name="The Broad Institute Genomics Platform"/>
            <consortium name="The Broad Institute Genome Sequencing Center for Infectious Disease"/>
            <person name="Wu L."/>
            <person name="Ma J."/>
        </authorList>
    </citation>
    <scope>NUCLEOTIDE SEQUENCE [LARGE SCALE GENOMIC DNA]</scope>
    <source>
        <strain evidence="5">JCM 17543</strain>
    </source>
</reference>
<dbReference type="CDD" id="cd03809">
    <property type="entry name" value="GT4_MtfB-like"/>
    <property type="match status" value="1"/>
</dbReference>
<dbReference type="InterPro" id="IPR028098">
    <property type="entry name" value="Glyco_trans_4-like_N"/>
</dbReference>
<dbReference type="EMBL" id="BAABBM010000001">
    <property type="protein sequence ID" value="GAA3896162.1"/>
    <property type="molecule type" value="Genomic_DNA"/>
</dbReference>
<evidence type="ECO:0000313" key="4">
    <source>
        <dbReference type="EMBL" id="GAA3896162.1"/>
    </source>
</evidence>
<comment type="caution">
    <text evidence="4">The sequence shown here is derived from an EMBL/GenBank/DDBJ whole genome shotgun (WGS) entry which is preliminary data.</text>
</comment>
<gene>
    <name evidence="4" type="ORF">GCM10022276_13950</name>
</gene>
<proteinExistence type="predicted"/>
<dbReference type="Pfam" id="PF00534">
    <property type="entry name" value="Glycos_transf_1"/>
    <property type="match status" value="1"/>
</dbReference>
<dbReference type="PANTHER" id="PTHR46401">
    <property type="entry name" value="GLYCOSYLTRANSFERASE WBBK-RELATED"/>
    <property type="match status" value="1"/>
</dbReference>
<feature type="domain" description="Glycosyltransferase subfamily 4-like N-terminal" evidence="3">
    <location>
        <begin position="16"/>
        <end position="166"/>
    </location>
</feature>